<feature type="compositionally biased region" description="Basic and acidic residues" evidence="7">
    <location>
        <begin position="1053"/>
        <end position="1064"/>
    </location>
</feature>
<dbReference type="GeneID" id="19971539"/>
<feature type="region of interest" description="Disordered" evidence="7">
    <location>
        <begin position="1165"/>
        <end position="1219"/>
    </location>
</feature>
<dbReference type="FunCoup" id="W2S2R5">
    <property type="interactions" value="100"/>
</dbReference>
<feature type="compositionally biased region" description="Basic and acidic residues" evidence="7">
    <location>
        <begin position="225"/>
        <end position="237"/>
    </location>
</feature>
<feature type="domain" description="GRIP" evidence="8">
    <location>
        <begin position="1218"/>
        <end position="1259"/>
    </location>
</feature>
<dbReference type="InterPro" id="IPR000237">
    <property type="entry name" value="GRIP_dom"/>
</dbReference>
<dbReference type="InterPro" id="IPR051952">
    <property type="entry name" value="Golgi-autophagy_related"/>
</dbReference>
<evidence type="ECO:0000256" key="1">
    <source>
        <dbReference type="ARBA" id="ARBA00004184"/>
    </source>
</evidence>
<keyword evidence="4 6" id="KW-0175">Coiled coil</keyword>
<dbReference type="Pfam" id="PF01465">
    <property type="entry name" value="GRIP"/>
    <property type="match status" value="1"/>
</dbReference>
<name>W2S2R5_CYPE1</name>
<dbReference type="eggNOG" id="ENOG502S0A5">
    <property type="taxonomic scope" value="Eukaryota"/>
</dbReference>
<dbReference type="PANTHER" id="PTHR23157:SF25">
    <property type="entry name" value="GRIP AND COILED-COIL DOMAIN-CONTAINING PROTEIN 1"/>
    <property type="match status" value="1"/>
</dbReference>
<proteinExistence type="predicted"/>
<evidence type="ECO:0000313" key="9">
    <source>
        <dbReference type="EMBL" id="ETN42259.1"/>
    </source>
</evidence>
<feature type="compositionally biased region" description="Polar residues" evidence="7">
    <location>
        <begin position="305"/>
        <end position="316"/>
    </location>
</feature>
<feature type="region of interest" description="Disordered" evidence="7">
    <location>
        <begin position="225"/>
        <end position="333"/>
    </location>
</feature>
<feature type="region of interest" description="Disordered" evidence="7">
    <location>
        <begin position="599"/>
        <end position="647"/>
    </location>
</feature>
<evidence type="ECO:0000256" key="2">
    <source>
        <dbReference type="ARBA" id="ARBA00004496"/>
    </source>
</evidence>
<keyword evidence="5" id="KW-0472">Membrane</keyword>
<organism evidence="9 10">
    <name type="scientific">Cyphellophora europaea (strain CBS 101466)</name>
    <name type="common">Phialophora europaea</name>
    <dbReference type="NCBI Taxonomy" id="1220924"/>
    <lineage>
        <taxon>Eukaryota</taxon>
        <taxon>Fungi</taxon>
        <taxon>Dikarya</taxon>
        <taxon>Ascomycota</taxon>
        <taxon>Pezizomycotina</taxon>
        <taxon>Eurotiomycetes</taxon>
        <taxon>Chaetothyriomycetidae</taxon>
        <taxon>Chaetothyriales</taxon>
        <taxon>Cyphellophoraceae</taxon>
        <taxon>Cyphellophora</taxon>
    </lineage>
</organism>
<evidence type="ECO:0000313" key="10">
    <source>
        <dbReference type="Proteomes" id="UP000030752"/>
    </source>
</evidence>
<feature type="region of interest" description="Disordered" evidence="7">
    <location>
        <begin position="1"/>
        <end position="145"/>
    </location>
</feature>
<evidence type="ECO:0000256" key="4">
    <source>
        <dbReference type="ARBA" id="ARBA00023054"/>
    </source>
</evidence>
<feature type="compositionally biased region" description="Polar residues" evidence="7">
    <location>
        <begin position="277"/>
        <end position="290"/>
    </location>
</feature>
<feature type="compositionally biased region" description="Basic and acidic residues" evidence="7">
    <location>
        <begin position="248"/>
        <end position="258"/>
    </location>
</feature>
<accession>W2S2R5</accession>
<dbReference type="STRING" id="1220924.W2S2R5"/>
<dbReference type="InParanoid" id="W2S2R5"/>
<keyword evidence="10" id="KW-1185">Reference proteome</keyword>
<feature type="coiled-coil region" evidence="6">
    <location>
        <begin position="690"/>
        <end position="776"/>
    </location>
</feature>
<feature type="compositionally biased region" description="Basic and acidic residues" evidence="7">
    <location>
        <begin position="97"/>
        <end position="122"/>
    </location>
</feature>
<feature type="compositionally biased region" description="Polar residues" evidence="7">
    <location>
        <begin position="605"/>
        <end position="618"/>
    </location>
</feature>
<feature type="region of interest" description="Disordered" evidence="7">
    <location>
        <begin position="1122"/>
        <end position="1145"/>
    </location>
</feature>
<feature type="compositionally biased region" description="Basic and acidic residues" evidence="7">
    <location>
        <begin position="499"/>
        <end position="517"/>
    </location>
</feature>
<dbReference type="SUPFAM" id="SSF57997">
    <property type="entry name" value="Tropomyosin"/>
    <property type="match status" value="1"/>
</dbReference>
<protein>
    <recommendedName>
        <fullName evidence="8">GRIP domain-containing protein</fullName>
    </recommendedName>
</protein>
<feature type="compositionally biased region" description="Basic and acidic residues" evidence="7">
    <location>
        <begin position="7"/>
        <end position="28"/>
    </location>
</feature>
<evidence type="ECO:0000259" key="8">
    <source>
        <dbReference type="PROSITE" id="PS50913"/>
    </source>
</evidence>
<feature type="compositionally biased region" description="Polar residues" evidence="7">
    <location>
        <begin position="1180"/>
        <end position="1189"/>
    </location>
</feature>
<dbReference type="AlphaFoldDB" id="W2S2R5"/>
<feature type="compositionally biased region" description="Basic residues" evidence="7">
    <location>
        <begin position="619"/>
        <end position="630"/>
    </location>
</feature>
<comment type="subcellular location">
    <subcellularLocation>
        <location evidence="2">Cytoplasm</location>
    </subcellularLocation>
    <subcellularLocation>
        <location evidence="1">Endomembrane system</location>
        <topology evidence="1">Peripheral membrane protein</topology>
    </subcellularLocation>
</comment>
<evidence type="ECO:0000256" key="6">
    <source>
        <dbReference type="SAM" id="Coils"/>
    </source>
</evidence>
<dbReference type="PANTHER" id="PTHR23157">
    <property type="entry name" value="GRIP AND COILED-COIL DOMAIN-CONTAINING PROTEIN 1"/>
    <property type="match status" value="1"/>
</dbReference>
<dbReference type="RefSeq" id="XP_008716768.1">
    <property type="nucleotide sequence ID" value="XM_008718546.1"/>
</dbReference>
<evidence type="ECO:0000256" key="5">
    <source>
        <dbReference type="ARBA" id="ARBA00023136"/>
    </source>
</evidence>
<dbReference type="Proteomes" id="UP000030752">
    <property type="component" value="Unassembled WGS sequence"/>
</dbReference>
<keyword evidence="3" id="KW-0963">Cytoplasm</keyword>
<gene>
    <name evidence="9" type="ORF">HMPREF1541_04200</name>
</gene>
<dbReference type="VEuPathDB" id="FungiDB:HMPREF1541_04200"/>
<dbReference type="GO" id="GO:0005794">
    <property type="term" value="C:Golgi apparatus"/>
    <property type="evidence" value="ECO:0007669"/>
    <property type="project" value="TreeGrafter"/>
</dbReference>
<dbReference type="EMBL" id="KB822719">
    <property type="protein sequence ID" value="ETN42259.1"/>
    <property type="molecule type" value="Genomic_DNA"/>
</dbReference>
<feature type="compositionally biased region" description="Low complexity" evidence="7">
    <location>
        <begin position="291"/>
        <end position="304"/>
    </location>
</feature>
<sequence length="1259" mass="141012">MPGRMMNADHVKRLKGAIDTRIAEEQARQRQAVTSSTSQRGPQRRRPQTQQDGSAPRLASRQREVGTAQSNQGPDPSEFEAAFSVVGDSSEAPSRVETPRPESETKEEPGAVPEEKKDEGTSREVAGASSEETDGSPVPQARAPEIPADVRLKFRKLERLESKYGELLKAYRSAHARVQTIEPFEASLREHTPLTSINDPAAFTEYLTQVSAKGDMVLDEFKKVSAERDDYKKKAEQSEDDASQLRAKVADLESRAAETKASTETQDPVVQPAEDAVSSTTAVATLNTANDPSSPKDSIKSPASTSSRIPSFSLFSPRSKPVSPPKDTSEDFFSYDNEVPRLEQELEDSKAQVEQLRAQMEKMKADLTVARESTEGMVTSLESATRELLELRDTKDKFDVEKARLESRIQDLEGQAQLGESQAQHIDRELEQLRSQRDSLSGEIDGLKQRVQALEETKSDLESQLQKARAETNILNEKLGQKDATVKDLEDSLAMAKMAAREQEQQSKGETSSEKKLSTMQGIMDTLRSQLTSTEATVADLKAELAANEEKFNNRPSAKVFGFLDEGTSSNLDQLKSREDAVNYLAANFGLKRETQELPAAVSRPVSTTAPDLGTAQTSKKKNKKKKKGKGSQAIPTEENEPEGPVKVSENLAEIEEESKPTAIISMNTSQLEEQIAALKKDIDTRDSTIEKLSKKIKDQEALQEEIETLRDDLLHQGEEHVEARDKLKTAEIERAALRSRAEELESELLGLQRSISNKSADDEKHKNTIQELEEAKIKSISLQTDLTAAEKLAASRFKDLTDLRDVLSKAQPELKVLRAEVAELKSAKDDLKNKEGELKRLEARHEDLKSEMKGLSKRLGDKDSEIKELQQKIEQETSTRTRAEEDLRVVQTELKSTETRRLDAISLSDDRNNELKKSREEAAKLKSQLNGLEGRVAGHEREISQFREEISLKTALHSSSQQLVQSLREQTHELNTQAREASTRAENLEEELAEAQRMLTERTREGQTMRMLLNQSEAGTESRVREMKERMDAAIEERDRIEDEASVSSRRMMRELDDAKSRARDMQRQVKILEDEKDELDLKQRDAKRRLQDLEQASERATKEVEEVRAAMATLREALNESERQVQDMETQKGELRRMGDEAKERVEKLTRANKNLTEELKVLQANTRQGPRPGVGSGVQSSRTSIDSASARSPAPTARERDKPAGGRETPTNAGLSQGSVDYVYLKNVLLQFLEQKDKAHQRQLVPVLAMLLHFDR</sequence>
<dbReference type="OrthoDB" id="1926336at2759"/>
<evidence type="ECO:0000256" key="7">
    <source>
        <dbReference type="SAM" id="MobiDB-lite"/>
    </source>
</evidence>
<reference evidence="9 10" key="1">
    <citation type="submission" date="2013-03" db="EMBL/GenBank/DDBJ databases">
        <title>The Genome Sequence of Phialophora europaea CBS 101466.</title>
        <authorList>
            <consortium name="The Broad Institute Genomics Platform"/>
            <person name="Cuomo C."/>
            <person name="de Hoog S."/>
            <person name="Gorbushina A."/>
            <person name="Walker B."/>
            <person name="Young S.K."/>
            <person name="Zeng Q."/>
            <person name="Gargeya S."/>
            <person name="Fitzgerald M."/>
            <person name="Haas B."/>
            <person name="Abouelleil A."/>
            <person name="Allen A.W."/>
            <person name="Alvarado L."/>
            <person name="Arachchi H.M."/>
            <person name="Berlin A.M."/>
            <person name="Chapman S.B."/>
            <person name="Gainer-Dewar J."/>
            <person name="Goldberg J."/>
            <person name="Griggs A."/>
            <person name="Gujja S."/>
            <person name="Hansen M."/>
            <person name="Howarth C."/>
            <person name="Imamovic A."/>
            <person name="Ireland A."/>
            <person name="Larimer J."/>
            <person name="McCowan C."/>
            <person name="Murphy C."/>
            <person name="Pearson M."/>
            <person name="Poon T.W."/>
            <person name="Priest M."/>
            <person name="Roberts A."/>
            <person name="Saif S."/>
            <person name="Shea T."/>
            <person name="Sisk P."/>
            <person name="Sykes S."/>
            <person name="Wortman J."/>
            <person name="Nusbaum C."/>
            <person name="Birren B."/>
        </authorList>
    </citation>
    <scope>NUCLEOTIDE SEQUENCE [LARGE SCALE GENOMIC DNA]</scope>
    <source>
        <strain evidence="9 10">CBS 101466</strain>
    </source>
</reference>
<dbReference type="Gene3D" id="1.10.287.1490">
    <property type="match status" value="1"/>
</dbReference>
<feature type="compositionally biased region" description="Low complexity" evidence="7">
    <location>
        <begin position="1190"/>
        <end position="1199"/>
    </location>
</feature>
<feature type="region of interest" description="Disordered" evidence="7">
    <location>
        <begin position="1041"/>
        <end position="1064"/>
    </location>
</feature>
<dbReference type="HOGENOM" id="CLU_002906_0_0_1"/>
<dbReference type="SMART" id="SM00755">
    <property type="entry name" value="Grip"/>
    <property type="match status" value="1"/>
</dbReference>
<evidence type="ECO:0000256" key="3">
    <source>
        <dbReference type="ARBA" id="ARBA00022490"/>
    </source>
</evidence>
<dbReference type="PROSITE" id="PS50913">
    <property type="entry name" value="GRIP"/>
    <property type="match status" value="1"/>
</dbReference>
<feature type="region of interest" description="Disordered" evidence="7">
    <location>
        <begin position="499"/>
        <end position="518"/>
    </location>
</feature>